<protein>
    <submittedName>
        <fullName evidence="2">Uncharacterized protein</fullName>
    </submittedName>
</protein>
<evidence type="ECO:0000256" key="1">
    <source>
        <dbReference type="SAM" id="Phobius"/>
    </source>
</evidence>
<gene>
    <name evidence="2" type="ORF">FB45DRAFT_692561</name>
</gene>
<keyword evidence="3" id="KW-1185">Reference proteome</keyword>
<reference evidence="2" key="1">
    <citation type="submission" date="2023-03" db="EMBL/GenBank/DDBJ databases">
        <title>Massive genome expansion in bonnet fungi (Mycena s.s.) driven by repeated elements and novel gene families across ecological guilds.</title>
        <authorList>
            <consortium name="Lawrence Berkeley National Laboratory"/>
            <person name="Harder C.B."/>
            <person name="Miyauchi S."/>
            <person name="Viragh M."/>
            <person name="Kuo A."/>
            <person name="Thoen E."/>
            <person name="Andreopoulos B."/>
            <person name="Lu D."/>
            <person name="Skrede I."/>
            <person name="Drula E."/>
            <person name="Henrissat B."/>
            <person name="Morin E."/>
            <person name="Kohler A."/>
            <person name="Barry K."/>
            <person name="LaButti K."/>
            <person name="Morin E."/>
            <person name="Salamov A."/>
            <person name="Lipzen A."/>
            <person name="Mereny Z."/>
            <person name="Hegedus B."/>
            <person name="Baldrian P."/>
            <person name="Stursova M."/>
            <person name="Weitz H."/>
            <person name="Taylor A."/>
            <person name="Grigoriev I.V."/>
            <person name="Nagy L.G."/>
            <person name="Martin F."/>
            <person name="Kauserud H."/>
        </authorList>
    </citation>
    <scope>NUCLEOTIDE SEQUENCE</scope>
    <source>
        <strain evidence="2">9284</strain>
    </source>
</reference>
<dbReference type="Proteomes" id="UP001221142">
    <property type="component" value="Unassembled WGS sequence"/>
</dbReference>
<organism evidence="2 3">
    <name type="scientific">Roridomyces roridus</name>
    <dbReference type="NCBI Taxonomy" id="1738132"/>
    <lineage>
        <taxon>Eukaryota</taxon>
        <taxon>Fungi</taxon>
        <taxon>Dikarya</taxon>
        <taxon>Basidiomycota</taxon>
        <taxon>Agaricomycotina</taxon>
        <taxon>Agaricomycetes</taxon>
        <taxon>Agaricomycetidae</taxon>
        <taxon>Agaricales</taxon>
        <taxon>Marasmiineae</taxon>
        <taxon>Mycenaceae</taxon>
        <taxon>Roridomyces</taxon>
    </lineage>
</organism>
<sequence>VNHTIDDISPLISYTGSSWHESTPALDPLISQYSNDTFTLCNTAGSYATFSFNGTAIWIFGAKRPNHAPYSVTLDGVTTPFDGHADPAVFQTPLFGATNLPTNQIHTVTITNQEDDPTLNYLDIDFITWTSVVADPNAPTTVVRANEDAAFSFHPPSAWSNTTIGTSTSSQQASAVLTFEGDEVTLYGAVGPNSGPYTISIDDGPPSTHNASKINATDQVPLYYASNLGAGTHTLNISNAGPETSTLGIDYAVMRGHSPTSAGGKAKSGCVTYWVHCLTLARFLIHRFRLTTGAIAGIAVGAAAAITAFLILVLLWHR</sequence>
<feature type="transmembrane region" description="Helical" evidence="1">
    <location>
        <begin position="294"/>
        <end position="316"/>
    </location>
</feature>
<evidence type="ECO:0000313" key="3">
    <source>
        <dbReference type="Proteomes" id="UP001221142"/>
    </source>
</evidence>
<keyword evidence="1" id="KW-1133">Transmembrane helix</keyword>
<dbReference type="EMBL" id="JARKIF010000003">
    <property type="protein sequence ID" value="KAJ7643681.1"/>
    <property type="molecule type" value="Genomic_DNA"/>
</dbReference>
<comment type="caution">
    <text evidence="2">The sequence shown here is derived from an EMBL/GenBank/DDBJ whole genome shotgun (WGS) entry which is preliminary data.</text>
</comment>
<keyword evidence="1" id="KW-0472">Membrane</keyword>
<keyword evidence="1" id="KW-0812">Transmembrane</keyword>
<dbReference type="AlphaFoldDB" id="A0AAD7FXH9"/>
<feature type="non-terminal residue" evidence="2">
    <location>
        <position position="318"/>
    </location>
</feature>
<feature type="non-terminal residue" evidence="2">
    <location>
        <position position="1"/>
    </location>
</feature>
<name>A0AAD7FXH9_9AGAR</name>
<evidence type="ECO:0000313" key="2">
    <source>
        <dbReference type="EMBL" id="KAJ7643681.1"/>
    </source>
</evidence>
<proteinExistence type="predicted"/>
<accession>A0AAD7FXH9</accession>
<dbReference type="Gene3D" id="2.60.120.260">
    <property type="entry name" value="Galactose-binding domain-like"/>
    <property type="match status" value="2"/>
</dbReference>